<organism evidence="1 2">
    <name type="scientific">Simkania negevensis (strain ATCC VR-1471 / DSM 27360 / Z)</name>
    <dbReference type="NCBI Taxonomy" id="331113"/>
    <lineage>
        <taxon>Bacteria</taxon>
        <taxon>Pseudomonadati</taxon>
        <taxon>Chlamydiota</taxon>
        <taxon>Chlamydiia</taxon>
        <taxon>Parachlamydiales</taxon>
        <taxon>Simkaniaceae</taxon>
        <taxon>Simkania</taxon>
    </lineage>
</organism>
<protein>
    <submittedName>
        <fullName evidence="1">Uncharacterized protein</fullName>
    </submittedName>
</protein>
<keyword evidence="2" id="KW-1185">Reference proteome</keyword>
<gene>
    <name evidence="1" type="ordered locus">SNE_A19930</name>
</gene>
<dbReference type="Proteomes" id="UP000000496">
    <property type="component" value="Chromosome gsn.131"/>
</dbReference>
<accession>F8L3L1</accession>
<name>F8L3L1_SIMNZ</name>
<dbReference type="EMBL" id="FR872582">
    <property type="protein sequence ID" value="CCB89870.1"/>
    <property type="molecule type" value="Genomic_DNA"/>
</dbReference>
<dbReference type="KEGG" id="sng:SNE_A19930"/>
<sequence>MFVFFLGNHQLLRDKNRVDAELNLHDKVGLNKVRKSAKKKSDMKNRKVIEMDLPKAKFG</sequence>
<dbReference type="STRING" id="331113.SNE_A19930"/>
<reference evidence="1 2" key="2">
    <citation type="journal article" date="2011" name="Mol. Biol. Evol.">
        <title>Unity in variety--the pan-genome of the Chlamydiae.</title>
        <authorList>
            <person name="Collingro A."/>
            <person name="Tischler P."/>
            <person name="Weinmaier T."/>
            <person name="Penz T."/>
            <person name="Heinz E."/>
            <person name="Brunham R.C."/>
            <person name="Read T.D."/>
            <person name="Bavoil P.M."/>
            <person name="Sachse K."/>
            <person name="Kahane S."/>
            <person name="Friedman M.G."/>
            <person name="Rattei T."/>
            <person name="Myers G.S."/>
            <person name="Horn M."/>
        </authorList>
    </citation>
    <scope>NUCLEOTIDE SEQUENCE [LARGE SCALE GENOMIC DNA]</scope>
    <source>
        <strain evidence="2">ATCC VR-1471 / Z</strain>
    </source>
</reference>
<evidence type="ECO:0000313" key="2">
    <source>
        <dbReference type="Proteomes" id="UP000000496"/>
    </source>
</evidence>
<proteinExistence type="predicted"/>
<evidence type="ECO:0000313" key="1">
    <source>
        <dbReference type="EMBL" id="CCB89870.1"/>
    </source>
</evidence>
<reference key="1">
    <citation type="journal article" date="2011" name="Mol. Biol. Evol.">
        <title>Unity in variety -- the pan-genome of the Chlamydiae.</title>
        <authorList>
            <person name="Collingro A."/>
            <person name="Tischler P."/>
            <person name="Weinmaier T."/>
            <person name="Penz T."/>
            <person name="Heinz E."/>
            <person name="Brunham R.C."/>
            <person name="Read T.D."/>
            <person name="Bavoil P.M."/>
            <person name="Sachse K."/>
            <person name="Kahane S."/>
            <person name="Friedman M.G."/>
            <person name="Rattei T."/>
            <person name="Myers G.S.A."/>
            <person name="Horn M."/>
        </authorList>
    </citation>
    <scope>NUCLEOTIDE SEQUENCE</scope>
    <source>
        <strain>Z</strain>
    </source>
</reference>
<dbReference type="RefSeq" id="WP_013944336.1">
    <property type="nucleotide sequence ID" value="NC_015713.1"/>
</dbReference>
<dbReference type="AlphaFoldDB" id="F8L3L1"/>
<dbReference type="HOGENOM" id="CLU_2958278_0_0_0"/>